<dbReference type="AlphaFoldDB" id="A0A026W7P3"/>
<organism evidence="1 2">
    <name type="scientific">Ooceraea biroi</name>
    <name type="common">Clonal raider ant</name>
    <name type="synonym">Cerapachys biroi</name>
    <dbReference type="NCBI Taxonomy" id="2015173"/>
    <lineage>
        <taxon>Eukaryota</taxon>
        <taxon>Metazoa</taxon>
        <taxon>Ecdysozoa</taxon>
        <taxon>Arthropoda</taxon>
        <taxon>Hexapoda</taxon>
        <taxon>Insecta</taxon>
        <taxon>Pterygota</taxon>
        <taxon>Neoptera</taxon>
        <taxon>Endopterygota</taxon>
        <taxon>Hymenoptera</taxon>
        <taxon>Apocrita</taxon>
        <taxon>Aculeata</taxon>
        <taxon>Formicoidea</taxon>
        <taxon>Formicidae</taxon>
        <taxon>Dorylinae</taxon>
        <taxon>Ooceraea</taxon>
    </lineage>
</organism>
<dbReference type="EMBL" id="KK107373">
    <property type="protein sequence ID" value="EZA51636.1"/>
    <property type="molecule type" value="Genomic_DNA"/>
</dbReference>
<gene>
    <name evidence="1" type="ORF">X777_08820</name>
</gene>
<proteinExistence type="predicted"/>
<reference evidence="1 2" key="1">
    <citation type="journal article" date="2014" name="Curr. Biol.">
        <title>The genome of the clonal raider ant Cerapachys biroi.</title>
        <authorList>
            <person name="Oxley P.R."/>
            <person name="Ji L."/>
            <person name="Fetter-Pruneda I."/>
            <person name="McKenzie S.K."/>
            <person name="Li C."/>
            <person name="Hu H."/>
            <person name="Zhang G."/>
            <person name="Kronauer D.J."/>
        </authorList>
    </citation>
    <scope>NUCLEOTIDE SEQUENCE [LARGE SCALE GENOMIC DNA]</scope>
</reference>
<evidence type="ECO:0000313" key="1">
    <source>
        <dbReference type="EMBL" id="EZA51636.1"/>
    </source>
</evidence>
<keyword evidence="2" id="KW-1185">Reference proteome</keyword>
<name>A0A026W7P3_OOCBI</name>
<protein>
    <submittedName>
        <fullName evidence="1">Uncharacterized protein</fullName>
    </submittedName>
</protein>
<evidence type="ECO:0000313" key="2">
    <source>
        <dbReference type="Proteomes" id="UP000053097"/>
    </source>
</evidence>
<dbReference type="Proteomes" id="UP000053097">
    <property type="component" value="Unassembled WGS sequence"/>
</dbReference>
<sequence length="135" mass="15464">MRVRVVDATITTPTDLGYITIAIPGKNSFERQRQSRRDAHITIVSVPLVRNVCVCLRLLVRLLSLYRTSHECPKSMFQEFVRTCGARPPLYYATYITGVFTRAEFALCEKSREKENNRKINFASREFGEPFEGAA</sequence>
<accession>A0A026W7P3</accession>